<evidence type="ECO:0000256" key="1">
    <source>
        <dbReference type="SAM" id="Coils"/>
    </source>
</evidence>
<sequence>MRNYTPVEVIDALENDQELYLLKNSPNGRDALRETVAHLTQDIESESNRQAEAANEFHDELAPEVAQLEEFEGRVQELITALHNTSGSQLELQDAYFALEEQSKVLISRVLNKEARIEGILANLHDPVGSLSRLQSKFPILRRPYLEPFGK</sequence>
<dbReference type="EMBL" id="ANPE02000063">
    <property type="protein sequence ID" value="EMY35758.1"/>
    <property type="molecule type" value="Genomic_DNA"/>
</dbReference>
<evidence type="ECO:0000313" key="3">
    <source>
        <dbReference type="Proteomes" id="UP000010729"/>
    </source>
</evidence>
<evidence type="ECO:0000313" key="2">
    <source>
        <dbReference type="EMBL" id="EMY35758.1"/>
    </source>
</evidence>
<dbReference type="Proteomes" id="UP000010729">
    <property type="component" value="Unassembled WGS sequence"/>
</dbReference>
<protein>
    <submittedName>
        <fullName evidence="2">Uncharacterized protein</fullName>
    </submittedName>
</protein>
<dbReference type="AlphaFoldDB" id="N1VBV2"/>
<reference evidence="2 3" key="1">
    <citation type="journal article" date="2013" name="Genome Announc.">
        <title>Draft Genome Sequence of Arthrobacter crystallopoietes Strain BAB-32, Revealing Genes for Bioremediation.</title>
        <authorList>
            <person name="Joshi M.N."/>
            <person name="Pandit A.S."/>
            <person name="Sharma A."/>
            <person name="Pandya R.V."/>
            <person name="Desai S.M."/>
            <person name="Saxena A.K."/>
            <person name="Bagatharia S.B."/>
        </authorList>
    </citation>
    <scope>NUCLEOTIDE SEQUENCE [LARGE SCALE GENOMIC DNA]</scope>
    <source>
        <strain evidence="2 3">BAB-32</strain>
    </source>
</reference>
<comment type="caution">
    <text evidence="2">The sequence shown here is derived from an EMBL/GenBank/DDBJ whole genome shotgun (WGS) entry which is preliminary data.</text>
</comment>
<organism evidence="2 3">
    <name type="scientific">Arthrobacter crystallopoietes BAB-32</name>
    <dbReference type="NCBI Taxonomy" id="1246476"/>
    <lineage>
        <taxon>Bacteria</taxon>
        <taxon>Bacillati</taxon>
        <taxon>Actinomycetota</taxon>
        <taxon>Actinomycetes</taxon>
        <taxon>Micrococcales</taxon>
        <taxon>Micrococcaceae</taxon>
        <taxon>Crystallibacter</taxon>
    </lineage>
</organism>
<gene>
    <name evidence="2" type="ORF">D477_002658</name>
</gene>
<accession>N1VBV2</accession>
<dbReference type="RefSeq" id="WP_005266980.1">
    <property type="nucleotide sequence ID" value="NZ_ANPE02000063.1"/>
</dbReference>
<keyword evidence="3" id="KW-1185">Reference proteome</keyword>
<proteinExistence type="predicted"/>
<name>N1VBV2_9MICC</name>
<feature type="coiled-coil region" evidence="1">
    <location>
        <begin position="29"/>
        <end position="56"/>
    </location>
</feature>
<keyword evidence="1" id="KW-0175">Coiled coil</keyword>